<sequence>MPGDKQSSGLNNLRAPMMPHLAVRLAVRLAFRELKGGIRGFRIFLACLALGVMAIAGVGSLSEALVSGLNSKGQSILGGDLSITMMHRTLNADEEKWLQARYDISSSNEMRSMVRSSQAEENAETDQMRHALVELKAVDSFYPLYGTLRIKPAIDPRVALGLQQPKSADGNENVNYGALVEPTLLETLGIEVGDTIKIGSGFFPVTGVILSEPDRLSGGFSIGPRVLLNEAGARHSGLYQPGSFVENNYRLRSIIPLSEGDLKAAKVEMNEAFPDAGWQIKERTDASPSLRRSIERMAIFLTLVGLTALVVGGIGVGNAVRAYLDHRRNTIAIIKSLGATGTLVFLFYMLQIFLMAILGIFLGLALGALTPLLANGLLASLLPFDLDMRLFPAPLAAATGFGLLTAIGFALNPLARAQTIPVASLFRDSLVTEKTVLPLWVMGLYAMCVLGLVLISFLVVRYIEITLWFLAGVTASYLILRFAAGIISSLARLAGRRRKLPSPEFRIAVKNIHRPDAPTQAVMLSVGLAVTLLSVISLVDGNLKAEIDGDIPDMAPSFFLLDVQTQQLEGVKNLAKASDGFRGLNTSPMLRGKLTHVNGVPSRDVSPAPEAEWVLRGDRGLTYAAGKPEGVELTEGEWWPADYNGPPLLSMDYEIAEGLGLALGDTVTMNVLGRPFTAEILNMRKVNWESMGINFVFLFSPQPLASAPHAHLMTISLDDVESENEGEVIPIGGEAALRRALINEYPNITVIRIKESLETIKDILDDFGLAVRAMSALSIITGILVLSGAIAGGHRKRVYDAVMMKVLGAERRRILYVYLIEYGLTGLGAALIAAFIGTFAAWAIVKFVLGIAWVMLPGTLALTIICATGTSMFLGLMGTWRSLGAKAAPILRSD</sequence>
<dbReference type="Pfam" id="PF02687">
    <property type="entry name" value="FtsX"/>
    <property type="match status" value="2"/>
</dbReference>
<keyword evidence="5 6" id="KW-0472">Membrane</keyword>
<dbReference type="Proteomes" id="UP000252132">
    <property type="component" value="Unassembled WGS sequence"/>
</dbReference>
<dbReference type="InterPro" id="IPR003838">
    <property type="entry name" value="ABC3_permease_C"/>
</dbReference>
<feature type="transmembrane region" description="Helical" evidence="6">
    <location>
        <begin position="297"/>
        <end position="324"/>
    </location>
</feature>
<dbReference type="GO" id="GO:0005886">
    <property type="term" value="C:plasma membrane"/>
    <property type="evidence" value="ECO:0007669"/>
    <property type="project" value="UniProtKB-SubCell"/>
</dbReference>
<dbReference type="InterPro" id="IPR038766">
    <property type="entry name" value="Membrane_comp_ABC_pdt"/>
</dbReference>
<feature type="transmembrane region" description="Helical" evidence="6">
    <location>
        <begin position="43"/>
        <end position="62"/>
    </location>
</feature>
<feature type="transmembrane region" description="Helical" evidence="6">
    <location>
        <begin position="851"/>
        <end position="876"/>
    </location>
</feature>
<keyword evidence="2" id="KW-1003">Cell membrane</keyword>
<evidence type="ECO:0000256" key="1">
    <source>
        <dbReference type="ARBA" id="ARBA00004651"/>
    </source>
</evidence>
<dbReference type="PANTHER" id="PTHR30287:SF1">
    <property type="entry name" value="INNER MEMBRANE PROTEIN"/>
    <property type="match status" value="1"/>
</dbReference>
<feature type="transmembrane region" description="Helical" evidence="6">
    <location>
        <begin position="465"/>
        <end position="491"/>
    </location>
</feature>
<comment type="subcellular location">
    <subcellularLocation>
        <location evidence="1">Cell membrane</location>
        <topology evidence="1">Multi-pass membrane protein</topology>
    </subcellularLocation>
</comment>
<organism evidence="8 9">
    <name type="scientific">PS1 clade bacterium</name>
    <dbReference type="NCBI Taxonomy" id="2175152"/>
    <lineage>
        <taxon>Bacteria</taxon>
        <taxon>Pseudomonadati</taxon>
        <taxon>Pseudomonadota</taxon>
        <taxon>Alphaproteobacteria</taxon>
        <taxon>PS1 clade</taxon>
    </lineage>
</organism>
<feature type="transmembrane region" description="Helical" evidence="6">
    <location>
        <begin position="345"/>
        <end position="373"/>
    </location>
</feature>
<accession>A0A368DZ66</accession>
<gene>
    <name evidence="8" type="ORF">DBW69_04225</name>
</gene>
<dbReference type="AlphaFoldDB" id="A0A368DZ66"/>
<keyword evidence="4 6" id="KW-1133">Transmembrane helix</keyword>
<feature type="transmembrane region" description="Helical" evidence="6">
    <location>
        <begin position="769"/>
        <end position="793"/>
    </location>
</feature>
<dbReference type="PANTHER" id="PTHR30287">
    <property type="entry name" value="MEMBRANE COMPONENT OF PREDICTED ABC SUPERFAMILY METABOLITE UPTAKE TRANSPORTER"/>
    <property type="match status" value="1"/>
</dbReference>
<name>A0A368DZ66_9PROT</name>
<evidence type="ECO:0000259" key="7">
    <source>
        <dbReference type="Pfam" id="PF02687"/>
    </source>
</evidence>
<feature type="transmembrane region" description="Helical" evidence="6">
    <location>
        <begin position="393"/>
        <end position="415"/>
    </location>
</feature>
<evidence type="ECO:0000313" key="8">
    <source>
        <dbReference type="EMBL" id="RCL77120.1"/>
    </source>
</evidence>
<evidence type="ECO:0000256" key="6">
    <source>
        <dbReference type="SAM" id="Phobius"/>
    </source>
</evidence>
<evidence type="ECO:0000256" key="5">
    <source>
        <dbReference type="ARBA" id="ARBA00023136"/>
    </source>
</evidence>
<protein>
    <submittedName>
        <fullName evidence="8">ABC transporter permease</fullName>
    </submittedName>
</protein>
<feature type="transmembrane region" description="Helical" evidence="6">
    <location>
        <begin position="814"/>
        <end position="845"/>
    </location>
</feature>
<evidence type="ECO:0000313" key="9">
    <source>
        <dbReference type="Proteomes" id="UP000252132"/>
    </source>
</evidence>
<proteinExistence type="predicted"/>
<evidence type="ECO:0000256" key="4">
    <source>
        <dbReference type="ARBA" id="ARBA00022989"/>
    </source>
</evidence>
<keyword evidence="3 6" id="KW-0812">Transmembrane</keyword>
<dbReference type="EMBL" id="QOQF01000012">
    <property type="protein sequence ID" value="RCL77120.1"/>
    <property type="molecule type" value="Genomic_DNA"/>
</dbReference>
<feature type="transmembrane region" description="Helical" evidence="6">
    <location>
        <begin position="436"/>
        <end position="459"/>
    </location>
</feature>
<comment type="caution">
    <text evidence="8">The sequence shown here is derived from an EMBL/GenBank/DDBJ whole genome shotgun (WGS) entry which is preliminary data.</text>
</comment>
<evidence type="ECO:0000256" key="2">
    <source>
        <dbReference type="ARBA" id="ARBA00022475"/>
    </source>
</evidence>
<feature type="domain" description="ABC3 transporter permease C-terminal" evidence="7">
    <location>
        <begin position="773"/>
        <end position="883"/>
    </location>
</feature>
<evidence type="ECO:0000256" key="3">
    <source>
        <dbReference type="ARBA" id="ARBA00022692"/>
    </source>
</evidence>
<reference evidence="8 9" key="1">
    <citation type="journal article" date="2018" name="Microbiome">
        <title>Fine metagenomic profile of the Mediterranean stratified and mixed water columns revealed by assembly and recruitment.</title>
        <authorList>
            <person name="Haro-Moreno J.M."/>
            <person name="Lopez-Perez M."/>
            <person name="De La Torre J.R."/>
            <person name="Picazo A."/>
            <person name="Camacho A."/>
            <person name="Rodriguez-Valera F."/>
        </authorList>
    </citation>
    <scope>NUCLEOTIDE SEQUENCE [LARGE SCALE GENOMIC DNA]</scope>
    <source>
        <strain evidence="8">MED-G55</strain>
    </source>
</reference>
<feature type="domain" description="ABC3 transporter permease C-terminal" evidence="7">
    <location>
        <begin position="304"/>
        <end position="417"/>
    </location>
</feature>